<name>A0A5K7YGA7_9BACT</name>
<feature type="modified residue" description="4-aspartylphosphate" evidence="2">
    <location>
        <position position="56"/>
    </location>
</feature>
<evidence type="ECO:0000256" key="1">
    <source>
        <dbReference type="ARBA" id="ARBA00022553"/>
    </source>
</evidence>
<gene>
    <name evidence="5" type="ORF">DSCA_10400</name>
</gene>
<dbReference type="PANTHER" id="PTHR44591">
    <property type="entry name" value="STRESS RESPONSE REGULATOR PROTEIN 1"/>
    <property type="match status" value="1"/>
</dbReference>
<evidence type="ECO:0000313" key="6">
    <source>
        <dbReference type="Proteomes" id="UP000427906"/>
    </source>
</evidence>
<sequence>MEKKERTLLCIDDEQNILNALKRLLRKETFRVLTGNSGREGLKILSENEVHVVVSDQRMPEMNGTEFLKKVKDAYPEAIRIILTGYTDVDSISEAINEGHLYKFFLKPWNDQNLKLEIRQAMEQYDLVQDNKRLHDQVLQQNQELKRVNENLENIILERTRNLEFQNRALQVSHAILDDLPVPIMGISSEMMVVMANKALHRRLGGGHAIQLGGNVNEFFDADVRLQVGNCLTTLKKCTISGASNDGRSFKMELIPLTGRYQGQGVIMTLSAAAGAP</sequence>
<dbReference type="KEGG" id="dalk:DSCA_10400"/>
<dbReference type="PANTHER" id="PTHR44591:SF19">
    <property type="entry name" value="TWO-COMPONENT RESPONSE REGULATOR-RELATED"/>
    <property type="match status" value="1"/>
</dbReference>
<dbReference type="RefSeq" id="WP_155315401.1">
    <property type="nucleotide sequence ID" value="NZ_AP021874.1"/>
</dbReference>
<protein>
    <recommendedName>
        <fullName evidence="4">Response regulatory domain-containing protein</fullName>
    </recommendedName>
</protein>
<dbReference type="EMBL" id="AP021874">
    <property type="protein sequence ID" value="BBO67110.1"/>
    <property type="molecule type" value="Genomic_DNA"/>
</dbReference>
<keyword evidence="1 2" id="KW-0597">Phosphoprotein</keyword>
<dbReference type="Proteomes" id="UP000427906">
    <property type="component" value="Chromosome"/>
</dbReference>
<dbReference type="InterPro" id="IPR011006">
    <property type="entry name" value="CheY-like_superfamily"/>
</dbReference>
<dbReference type="InterPro" id="IPR050595">
    <property type="entry name" value="Bact_response_regulator"/>
</dbReference>
<dbReference type="PROSITE" id="PS50110">
    <property type="entry name" value="RESPONSE_REGULATORY"/>
    <property type="match status" value="1"/>
</dbReference>
<feature type="coiled-coil region" evidence="3">
    <location>
        <begin position="111"/>
        <end position="162"/>
    </location>
</feature>
<evidence type="ECO:0000313" key="5">
    <source>
        <dbReference type="EMBL" id="BBO67110.1"/>
    </source>
</evidence>
<feature type="domain" description="Response regulatory" evidence="4">
    <location>
        <begin position="7"/>
        <end position="122"/>
    </location>
</feature>
<evidence type="ECO:0000259" key="4">
    <source>
        <dbReference type="PROSITE" id="PS50110"/>
    </source>
</evidence>
<dbReference type="Gene3D" id="3.40.50.2300">
    <property type="match status" value="1"/>
</dbReference>
<dbReference type="Pfam" id="PF00072">
    <property type="entry name" value="Response_reg"/>
    <property type="match status" value="1"/>
</dbReference>
<keyword evidence="6" id="KW-1185">Reference proteome</keyword>
<organism evidence="5 6">
    <name type="scientific">Desulfosarcina alkanivorans</name>
    <dbReference type="NCBI Taxonomy" id="571177"/>
    <lineage>
        <taxon>Bacteria</taxon>
        <taxon>Pseudomonadati</taxon>
        <taxon>Thermodesulfobacteriota</taxon>
        <taxon>Desulfobacteria</taxon>
        <taxon>Desulfobacterales</taxon>
        <taxon>Desulfosarcinaceae</taxon>
        <taxon>Desulfosarcina</taxon>
    </lineage>
</organism>
<dbReference type="CDD" id="cd17569">
    <property type="entry name" value="REC_HupR-like"/>
    <property type="match status" value="1"/>
</dbReference>
<accession>A0A5K7YGA7</accession>
<keyword evidence="3" id="KW-0175">Coiled coil</keyword>
<proteinExistence type="predicted"/>
<dbReference type="SMART" id="SM00448">
    <property type="entry name" value="REC"/>
    <property type="match status" value="1"/>
</dbReference>
<evidence type="ECO:0000256" key="3">
    <source>
        <dbReference type="SAM" id="Coils"/>
    </source>
</evidence>
<dbReference type="OrthoDB" id="9802066at2"/>
<dbReference type="AlphaFoldDB" id="A0A5K7YGA7"/>
<dbReference type="InterPro" id="IPR001789">
    <property type="entry name" value="Sig_transdc_resp-reg_receiver"/>
</dbReference>
<dbReference type="GO" id="GO:0000160">
    <property type="term" value="P:phosphorelay signal transduction system"/>
    <property type="evidence" value="ECO:0007669"/>
    <property type="project" value="InterPro"/>
</dbReference>
<dbReference type="SUPFAM" id="SSF52172">
    <property type="entry name" value="CheY-like"/>
    <property type="match status" value="1"/>
</dbReference>
<evidence type="ECO:0000256" key="2">
    <source>
        <dbReference type="PROSITE-ProRule" id="PRU00169"/>
    </source>
</evidence>
<reference evidence="5 6" key="1">
    <citation type="submission" date="2019-11" db="EMBL/GenBank/DDBJ databases">
        <title>Comparative genomics of hydrocarbon-degrading Desulfosarcina strains.</title>
        <authorList>
            <person name="Watanabe M."/>
            <person name="Kojima H."/>
            <person name="Fukui M."/>
        </authorList>
    </citation>
    <scope>NUCLEOTIDE SEQUENCE [LARGE SCALE GENOMIC DNA]</scope>
    <source>
        <strain evidence="5 6">PL12</strain>
    </source>
</reference>